<reference evidence="1" key="2">
    <citation type="journal article" date="2007" name="Science">
        <title>Draft genome sequence of the sexually transmitted pathogen Trichomonas vaginalis.</title>
        <authorList>
            <person name="Carlton J.M."/>
            <person name="Hirt R.P."/>
            <person name="Silva J.C."/>
            <person name="Delcher A.L."/>
            <person name="Schatz M."/>
            <person name="Zhao Q."/>
            <person name="Wortman J.R."/>
            <person name="Bidwell S.L."/>
            <person name="Alsmark U.C.M."/>
            <person name="Besteiro S."/>
            <person name="Sicheritz-Ponten T."/>
            <person name="Noel C.J."/>
            <person name="Dacks J.B."/>
            <person name="Foster P.G."/>
            <person name="Simillion C."/>
            <person name="Van de Peer Y."/>
            <person name="Miranda-Saavedra D."/>
            <person name="Barton G.J."/>
            <person name="Westrop G.D."/>
            <person name="Mueller S."/>
            <person name="Dessi D."/>
            <person name="Fiori P.L."/>
            <person name="Ren Q."/>
            <person name="Paulsen I."/>
            <person name="Zhang H."/>
            <person name="Bastida-Corcuera F.D."/>
            <person name="Simoes-Barbosa A."/>
            <person name="Brown M.T."/>
            <person name="Hayes R.D."/>
            <person name="Mukherjee M."/>
            <person name="Okumura C.Y."/>
            <person name="Schneider R."/>
            <person name="Smith A.J."/>
            <person name="Vanacova S."/>
            <person name="Villalvazo M."/>
            <person name="Haas B.J."/>
            <person name="Pertea M."/>
            <person name="Feldblyum T.V."/>
            <person name="Utterback T.R."/>
            <person name="Shu C.L."/>
            <person name="Osoegawa K."/>
            <person name="de Jong P.J."/>
            <person name="Hrdy I."/>
            <person name="Horvathova L."/>
            <person name="Zubacova Z."/>
            <person name="Dolezal P."/>
            <person name="Malik S.B."/>
            <person name="Logsdon J.M. Jr."/>
            <person name="Henze K."/>
            <person name="Gupta A."/>
            <person name="Wang C.C."/>
            <person name="Dunne R.L."/>
            <person name="Upcroft J.A."/>
            <person name="Upcroft P."/>
            <person name="White O."/>
            <person name="Salzberg S.L."/>
            <person name="Tang P."/>
            <person name="Chiu C.-H."/>
            <person name="Lee Y.-S."/>
            <person name="Embley T.M."/>
            <person name="Coombs G.H."/>
            <person name="Mottram J.C."/>
            <person name="Tachezy J."/>
            <person name="Fraser-Liggett C.M."/>
            <person name="Johnson P.J."/>
        </authorList>
    </citation>
    <scope>NUCLEOTIDE SEQUENCE [LARGE SCALE GENOMIC DNA]</scope>
    <source>
        <strain evidence="1">G3</strain>
    </source>
</reference>
<name>A2DMA4_TRIV3</name>
<protein>
    <submittedName>
        <fullName evidence="1">Uncharacterized protein</fullName>
    </submittedName>
</protein>
<accession>A2DMA4</accession>
<dbReference type="VEuPathDB" id="TrichDB:TVAG_083800"/>
<dbReference type="AlphaFoldDB" id="A2DMA4"/>
<dbReference type="EMBL" id="DS113218">
    <property type="protein sequence ID" value="EAY18524.1"/>
    <property type="molecule type" value="Genomic_DNA"/>
</dbReference>
<dbReference type="InParanoid" id="A2DMA4"/>
<reference evidence="1" key="1">
    <citation type="submission" date="2006-10" db="EMBL/GenBank/DDBJ databases">
        <authorList>
            <person name="Amadeo P."/>
            <person name="Zhao Q."/>
            <person name="Wortman J."/>
            <person name="Fraser-Liggett C."/>
            <person name="Carlton J."/>
        </authorList>
    </citation>
    <scope>NUCLEOTIDE SEQUENCE</scope>
    <source>
        <strain evidence="1">G3</strain>
    </source>
</reference>
<dbReference type="KEGG" id="tva:5464034"/>
<evidence type="ECO:0000313" key="2">
    <source>
        <dbReference type="Proteomes" id="UP000001542"/>
    </source>
</evidence>
<gene>
    <name evidence="1" type="ORF">TVAG_083800</name>
</gene>
<organism evidence="1 2">
    <name type="scientific">Trichomonas vaginalis (strain ATCC PRA-98 / G3)</name>
    <dbReference type="NCBI Taxonomy" id="412133"/>
    <lineage>
        <taxon>Eukaryota</taxon>
        <taxon>Metamonada</taxon>
        <taxon>Parabasalia</taxon>
        <taxon>Trichomonadida</taxon>
        <taxon>Trichomonadidae</taxon>
        <taxon>Trichomonas</taxon>
    </lineage>
</organism>
<dbReference type="Proteomes" id="UP000001542">
    <property type="component" value="Unassembled WGS sequence"/>
</dbReference>
<keyword evidence="2" id="KW-1185">Reference proteome</keyword>
<dbReference type="RefSeq" id="XP_001579510.1">
    <property type="nucleotide sequence ID" value="XM_001579460.1"/>
</dbReference>
<evidence type="ECO:0000313" key="1">
    <source>
        <dbReference type="EMBL" id="EAY18524.1"/>
    </source>
</evidence>
<dbReference type="Pfam" id="PF08555">
    <property type="entry name" value="FAM32A"/>
    <property type="match status" value="1"/>
</dbReference>
<dbReference type="InterPro" id="IPR013865">
    <property type="entry name" value="FAM32A"/>
</dbReference>
<dbReference type="SMR" id="A2DMA4"/>
<proteinExistence type="predicted"/>
<dbReference type="VEuPathDB" id="TrichDB:TVAGG3_0983500"/>
<sequence length="107" mass="12046">MINPEDCLDGRIDFAKRLKKKTIKKPLSAAAKKDPPPNAENIEKTLAQSTDEAIMQMTSAEIKFQKQHTNYIKKSIESLKGLSHKQIIEKANKSLENIAMHNDLEGD</sequence>